<evidence type="ECO:0000256" key="1">
    <source>
        <dbReference type="SAM" id="Phobius"/>
    </source>
</evidence>
<sequence>MSAMTEVQAAKWRETRKKGKGRYVFLSGVLLWGIALTVLFTAIQWLTQQTFTKEWLYIRLFVFGCIGFFIANFRWDAKEIKFLDFDNKGKDKSRRAAR</sequence>
<keyword evidence="3" id="KW-1185">Reference proteome</keyword>
<proteinExistence type="predicted"/>
<name>A0ABN7TVH8_9BACL</name>
<keyword evidence="1" id="KW-0472">Membrane</keyword>
<evidence type="ECO:0000313" key="3">
    <source>
        <dbReference type="Proteomes" id="UP000730618"/>
    </source>
</evidence>
<keyword evidence="1" id="KW-1133">Transmembrane helix</keyword>
<accession>A0ABN7TVH8</accession>
<organism evidence="2 3">
    <name type="scientific">Paenibacillus allorhizosphaerae</name>
    <dbReference type="NCBI Taxonomy" id="2849866"/>
    <lineage>
        <taxon>Bacteria</taxon>
        <taxon>Bacillati</taxon>
        <taxon>Bacillota</taxon>
        <taxon>Bacilli</taxon>
        <taxon>Bacillales</taxon>
        <taxon>Paenibacillaceae</taxon>
        <taxon>Paenibacillus</taxon>
    </lineage>
</organism>
<evidence type="ECO:0000313" key="2">
    <source>
        <dbReference type="EMBL" id="CAG7657314.1"/>
    </source>
</evidence>
<feature type="transmembrane region" description="Helical" evidence="1">
    <location>
        <begin position="55"/>
        <end position="73"/>
    </location>
</feature>
<protein>
    <submittedName>
        <fullName evidence="2">Uncharacterized protein</fullName>
    </submittedName>
</protein>
<reference evidence="2 3" key="1">
    <citation type="submission" date="2021-06" db="EMBL/GenBank/DDBJ databases">
        <authorList>
            <person name="Criscuolo A."/>
        </authorList>
    </citation>
    <scope>NUCLEOTIDE SEQUENCE [LARGE SCALE GENOMIC DNA]</scope>
    <source>
        <strain evidence="3">CIP 111802</strain>
    </source>
</reference>
<gene>
    <name evidence="2" type="ORF">PAECIP111802_06690</name>
</gene>
<comment type="caution">
    <text evidence="2">The sequence shown here is derived from an EMBL/GenBank/DDBJ whole genome shotgun (WGS) entry which is preliminary data.</text>
</comment>
<dbReference type="Proteomes" id="UP000730618">
    <property type="component" value="Unassembled WGS sequence"/>
</dbReference>
<dbReference type="EMBL" id="CAJVCE010000034">
    <property type="protein sequence ID" value="CAG7657314.1"/>
    <property type="molecule type" value="Genomic_DNA"/>
</dbReference>
<feature type="transmembrane region" description="Helical" evidence="1">
    <location>
        <begin position="21"/>
        <end position="43"/>
    </location>
</feature>
<keyword evidence="1" id="KW-0812">Transmembrane</keyword>
<dbReference type="RefSeq" id="WP_230415651.1">
    <property type="nucleotide sequence ID" value="NZ_CAJVCE010000034.1"/>
</dbReference>